<gene>
    <name evidence="3" type="ORF">PH603_07310</name>
</gene>
<dbReference type="Gene3D" id="3.40.50.1820">
    <property type="entry name" value="alpha/beta hydrolase"/>
    <property type="match status" value="1"/>
</dbReference>
<keyword evidence="1 3" id="KW-0378">Hydrolase</keyword>
<accession>A0AAE9XQR7</accession>
<dbReference type="Proteomes" id="UP001217500">
    <property type="component" value="Chromosome"/>
</dbReference>
<reference evidence="3" key="1">
    <citation type="submission" date="2023-01" db="EMBL/GenBank/DDBJ databases">
        <title>The genome sequence of Kordiimonadaceae bacterium 6D33.</title>
        <authorList>
            <person name="Liu Y."/>
        </authorList>
    </citation>
    <scope>NUCLEOTIDE SEQUENCE</scope>
    <source>
        <strain evidence="3">6D33</strain>
    </source>
</reference>
<dbReference type="GO" id="GO:0016787">
    <property type="term" value="F:hydrolase activity"/>
    <property type="evidence" value="ECO:0007669"/>
    <property type="project" value="UniProtKB-KW"/>
</dbReference>
<dbReference type="Pfam" id="PF07859">
    <property type="entry name" value="Abhydrolase_3"/>
    <property type="match status" value="1"/>
</dbReference>
<evidence type="ECO:0000256" key="1">
    <source>
        <dbReference type="ARBA" id="ARBA00022801"/>
    </source>
</evidence>
<proteinExistence type="predicted"/>
<dbReference type="EMBL" id="CP116805">
    <property type="protein sequence ID" value="WCL55568.1"/>
    <property type="molecule type" value="Genomic_DNA"/>
</dbReference>
<evidence type="ECO:0000313" key="3">
    <source>
        <dbReference type="EMBL" id="WCL55568.1"/>
    </source>
</evidence>
<dbReference type="AlphaFoldDB" id="A0AAE9XQR7"/>
<protein>
    <submittedName>
        <fullName evidence="3">Alpha/beta hydrolase fold domain-containing protein</fullName>
    </submittedName>
</protein>
<dbReference type="InterPro" id="IPR029058">
    <property type="entry name" value="AB_hydrolase_fold"/>
</dbReference>
<dbReference type="KEGG" id="gso:PH603_07310"/>
<dbReference type="PANTHER" id="PTHR48081:SF8">
    <property type="entry name" value="ALPHA_BETA HYDROLASE FOLD-3 DOMAIN-CONTAINING PROTEIN-RELATED"/>
    <property type="match status" value="1"/>
</dbReference>
<sequence length="306" mass="32448">MPSAAAEAWIAALPAFSERPFPPAAADLEAWQAWQARAEKQGQLRSAAVIKALAATNAVTVEPMDEAGAAIRIIPAIHDMNGLQLAFLHGGGFTAFSAASTLFAAAPLASRLGVDVISIDYPKAPFSTCLEIVETTCARLLPHLNNRTILVGDSAGGGLALATIQRLKTQGSQLPAALILWSPWVDMTANDPSADDPVLRYKDDLEICAACYAGTLPHDDPIASPLMGTFGPWHPPTLIQAGEREIFLPSLRRLMTKMTAAGADCSLQVTEGLFHSFVALAYELPESEKAIANIRRFIDGVIGSHG</sequence>
<keyword evidence="4" id="KW-1185">Reference proteome</keyword>
<dbReference type="InterPro" id="IPR013094">
    <property type="entry name" value="AB_hydrolase_3"/>
</dbReference>
<dbReference type="InterPro" id="IPR050300">
    <property type="entry name" value="GDXG_lipolytic_enzyme"/>
</dbReference>
<feature type="domain" description="Alpha/beta hydrolase fold-3" evidence="2">
    <location>
        <begin position="86"/>
        <end position="278"/>
    </location>
</feature>
<dbReference type="RefSeq" id="WP_289505400.1">
    <property type="nucleotide sequence ID" value="NZ_CP116805.1"/>
</dbReference>
<evidence type="ECO:0000313" key="4">
    <source>
        <dbReference type="Proteomes" id="UP001217500"/>
    </source>
</evidence>
<name>A0AAE9XQR7_9PROT</name>
<evidence type="ECO:0000259" key="2">
    <source>
        <dbReference type="Pfam" id="PF07859"/>
    </source>
</evidence>
<dbReference type="PANTHER" id="PTHR48081">
    <property type="entry name" value="AB HYDROLASE SUPERFAMILY PROTEIN C4A8.06C"/>
    <property type="match status" value="1"/>
</dbReference>
<organism evidence="3 4">
    <name type="scientific">Gimibacter soli</name>
    <dbReference type="NCBI Taxonomy" id="3024400"/>
    <lineage>
        <taxon>Bacteria</taxon>
        <taxon>Pseudomonadati</taxon>
        <taxon>Pseudomonadota</taxon>
        <taxon>Alphaproteobacteria</taxon>
        <taxon>Kordiimonadales</taxon>
        <taxon>Temperatibacteraceae</taxon>
        <taxon>Gimibacter</taxon>
    </lineage>
</organism>
<dbReference type="SUPFAM" id="SSF53474">
    <property type="entry name" value="alpha/beta-Hydrolases"/>
    <property type="match status" value="1"/>
</dbReference>